<organism evidence="6 7">
    <name type="scientific">Porites evermanni</name>
    <dbReference type="NCBI Taxonomy" id="104178"/>
    <lineage>
        <taxon>Eukaryota</taxon>
        <taxon>Metazoa</taxon>
        <taxon>Cnidaria</taxon>
        <taxon>Anthozoa</taxon>
        <taxon>Hexacorallia</taxon>
        <taxon>Scleractinia</taxon>
        <taxon>Fungiina</taxon>
        <taxon>Poritidae</taxon>
        <taxon>Porites</taxon>
    </lineage>
</organism>
<dbReference type="PANTHER" id="PTHR13817">
    <property type="entry name" value="TITIN"/>
    <property type="match status" value="1"/>
</dbReference>
<feature type="domain" description="Fibronectin type-III" evidence="5">
    <location>
        <begin position="713"/>
        <end position="816"/>
    </location>
</feature>
<dbReference type="Proteomes" id="UP001159427">
    <property type="component" value="Unassembled WGS sequence"/>
</dbReference>
<dbReference type="InterPro" id="IPR013783">
    <property type="entry name" value="Ig-like_fold"/>
</dbReference>
<sequence length="940" mass="104540">MNETLCLFCLCLLQEYLILQNVENYSLSFSHLSYNTDKRYKCMEFNHLLSNRYAFTRQQVVDPPRIVTFPTKDLLAPEDVKFSRQNALKLPCDAVGNNLQWTWKHNGTAITTGGKFTVGADGTLYGTYLESAQSGNYQCFVRDTVTGIETFSRKIQVAVTVVGSFTNQNEQEVLVDLGQEISIDCPKHSASYGVSYSWQGKINTVDIQFKRNDRRAISQTGQLLIMYITQQDIDDFAEYDSQGIRCFITGANRFERSGILKLKKKTPGQTDPQTPRAPAWKLIPAPTETAVEGRNKTLYCLAVGSVHVILSGNKLVFKNVRYPNEIGLYQCVAENQHGMIVSSTYVKGGKQIAFIQLNLHSPFTKEDSVFVFYSRRGGEESGGSTAPPPPRGEGKLNPKGGEPDPKKRGGGGGGGAVINPPRKEGGRSQKKNCFLTLRASVWSKNKRGTRAIRAPPLDPPLNHIDFGLSHHLKSPAELVGLFLDIEFDVKAFLEERRLKIFVLLTAPDKYPDHLRGNPMGGGFLNIVWTAMPKVDWNAPGLYYLLKYREVPDGTFGDPERITDPAVFAIPNPGYYKLWEFQIQAGNEKGLGPESPVVQSYSGQDRPKGKPGNVQTGTVTARTVDLTWVPVNVTQRSVDGYKIYYWGESRLSERRRREISGDAMSVNVSGGSKRSHTVTKLTPYTNYNFSITAYNDGGEGPASDEAYATTDEAEPGPPSQVNVYAFAKYILVTWKAPVEPNGVVTKYRVRSAQYKCSQPSVALQVSRQEVGPGVFRKLLDNQTTERNSDVEIQAQTSKGWGDKVRKTTLTVAYAPPAKPERPTVEGIAVDKVRVTYKFGLGGGYTHEFLVMYRRKLEGEAFQNTHWVNHFETQSIEIGGLNNELYEFKTVGRNGYPDNNNVNPRSKSPASDVTEGRPLPSTTSKYRTSLSEENATIGDKIN</sequence>
<evidence type="ECO:0000259" key="5">
    <source>
        <dbReference type="PROSITE" id="PS50853"/>
    </source>
</evidence>
<dbReference type="CDD" id="cd00063">
    <property type="entry name" value="FN3"/>
    <property type="match status" value="2"/>
</dbReference>
<evidence type="ECO:0000313" key="6">
    <source>
        <dbReference type="EMBL" id="CAH3193531.1"/>
    </source>
</evidence>
<evidence type="ECO:0000256" key="2">
    <source>
        <dbReference type="SAM" id="MobiDB-lite"/>
    </source>
</evidence>
<name>A0ABN8SR06_9CNID</name>
<dbReference type="InterPro" id="IPR003599">
    <property type="entry name" value="Ig_sub"/>
</dbReference>
<dbReference type="Gene3D" id="2.60.40.10">
    <property type="entry name" value="Immunoglobulins"/>
    <property type="match status" value="4"/>
</dbReference>
<dbReference type="EMBL" id="CALNXI010003512">
    <property type="protein sequence ID" value="CAH3193531.1"/>
    <property type="molecule type" value="Genomic_DNA"/>
</dbReference>
<dbReference type="SUPFAM" id="SSF49265">
    <property type="entry name" value="Fibronectin type III"/>
    <property type="match status" value="2"/>
</dbReference>
<feature type="region of interest" description="Disordered" evidence="2">
    <location>
        <begin position="893"/>
        <end position="940"/>
    </location>
</feature>
<evidence type="ECO:0000313" key="7">
    <source>
        <dbReference type="Proteomes" id="UP001159427"/>
    </source>
</evidence>
<dbReference type="InterPro" id="IPR007110">
    <property type="entry name" value="Ig-like_dom"/>
</dbReference>
<feature type="region of interest" description="Disordered" evidence="2">
    <location>
        <begin position="376"/>
        <end position="430"/>
    </location>
</feature>
<dbReference type="InterPro" id="IPR050964">
    <property type="entry name" value="Striated_Muscle_Regulatory"/>
</dbReference>
<evidence type="ECO:0000256" key="3">
    <source>
        <dbReference type="SAM" id="SignalP"/>
    </source>
</evidence>
<evidence type="ECO:0000259" key="4">
    <source>
        <dbReference type="PROSITE" id="PS50835"/>
    </source>
</evidence>
<feature type="chain" id="PRO_5046496162" evidence="3">
    <location>
        <begin position="20"/>
        <end position="940"/>
    </location>
</feature>
<accession>A0ABN8SR06</accession>
<feature type="compositionally biased region" description="Polar residues" evidence="2">
    <location>
        <begin position="895"/>
        <end position="909"/>
    </location>
</feature>
<dbReference type="InterPro" id="IPR036179">
    <property type="entry name" value="Ig-like_dom_sf"/>
</dbReference>
<gene>
    <name evidence="6" type="ORF">PEVE_00026048</name>
</gene>
<dbReference type="PROSITE" id="PS50835">
    <property type="entry name" value="IG_LIKE"/>
    <property type="match status" value="1"/>
</dbReference>
<reference evidence="6 7" key="1">
    <citation type="submission" date="2022-05" db="EMBL/GenBank/DDBJ databases">
        <authorList>
            <consortium name="Genoscope - CEA"/>
            <person name="William W."/>
        </authorList>
    </citation>
    <scope>NUCLEOTIDE SEQUENCE [LARGE SCALE GENOMIC DNA]</scope>
</reference>
<feature type="domain" description="Fibronectin type-III" evidence="5">
    <location>
        <begin position="609"/>
        <end position="712"/>
    </location>
</feature>
<feature type="domain" description="Fibronectin type-III" evidence="5">
    <location>
        <begin position="510"/>
        <end position="604"/>
    </location>
</feature>
<dbReference type="PANTHER" id="PTHR13817:SF166">
    <property type="entry name" value="NEURONAL IGCAM-RELATED"/>
    <property type="match status" value="1"/>
</dbReference>
<keyword evidence="7" id="KW-1185">Reference proteome</keyword>
<feature type="signal peptide" evidence="3">
    <location>
        <begin position="1"/>
        <end position="19"/>
    </location>
</feature>
<keyword evidence="3" id="KW-0732">Signal</keyword>
<dbReference type="PROSITE" id="PS50853">
    <property type="entry name" value="FN3"/>
    <property type="match status" value="3"/>
</dbReference>
<protein>
    <submittedName>
        <fullName evidence="6">Uncharacterized protein</fullName>
    </submittedName>
</protein>
<dbReference type="SUPFAM" id="SSF48726">
    <property type="entry name" value="Immunoglobulin"/>
    <property type="match status" value="2"/>
</dbReference>
<feature type="region of interest" description="Disordered" evidence="2">
    <location>
        <begin position="589"/>
        <end position="616"/>
    </location>
</feature>
<dbReference type="InterPro" id="IPR036116">
    <property type="entry name" value="FN3_sf"/>
</dbReference>
<comment type="caution">
    <text evidence="6">The sequence shown here is derived from an EMBL/GenBank/DDBJ whole genome shotgun (WGS) entry which is preliminary data.</text>
</comment>
<feature type="compositionally biased region" description="Basic and acidic residues" evidence="2">
    <location>
        <begin position="392"/>
        <end position="407"/>
    </location>
</feature>
<dbReference type="SMART" id="SM00060">
    <property type="entry name" value="FN3"/>
    <property type="match status" value="4"/>
</dbReference>
<keyword evidence="1" id="KW-0677">Repeat</keyword>
<feature type="compositionally biased region" description="Polar residues" evidence="2">
    <location>
        <begin position="918"/>
        <end position="932"/>
    </location>
</feature>
<dbReference type="SMART" id="SM00409">
    <property type="entry name" value="IG"/>
    <property type="match status" value="2"/>
</dbReference>
<dbReference type="InterPro" id="IPR003961">
    <property type="entry name" value="FN3_dom"/>
</dbReference>
<dbReference type="Pfam" id="PF00041">
    <property type="entry name" value="fn3"/>
    <property type="match status" value="1"/>
</dbReference>
<evidence type="ECO:0000256" key="1">
    <source>
        <dbReference type="ARBA" id="ARBA00022737"/>
    </source>
</evidence>
<proteinExistence type="predicted"/>
<feature type="domain" description="Ig-like" evidence="4">
    <location>
        <begin position="64"/>
        <end position="156"/>
    </location>
</feature>